<dbReference type="Proteomes" id="UP000800096">
    <property type="component" value="Unassembled WGS sequence"/>
</dbReference>
<evidence type="ECO:0000313" key="2">
    <source>
        <dbReference type="Proteomes" id="UP000800096"/>
    </source>
</evidence>
<organism evidence="1 2">
    <name type="scientific">Ampelomyces quisqualis</name>
    <name type="common">Powdery mildew agent</name>
    <dbReference type="NCBI Taxonomy" id="50730"/>
    <lineage>
        <taxon>Eukaryota</taxon>
        <taxon>Fungi</taxon>
        <taxon>Dikarya</taxon>
        <taxon>Ascomycota</taxon>
        <taxon>Pezizomycotina</taxon>
        <taxon>Dothideomycetes</taxon>
        <taxon>Pleosporomycetidae</taxon>
        <taxon>Pleosporales</taxon>
        <taxon>Pleosporineae</taxon>
        <taxon>Phaeosphaeriaceae</taxon>
        <taxon>Ampelomyces</taxon>
    </lineage>
</organism>
<name>A0A6A5Q933_AMPQU</name>
<accession>A0A6A5Q933</accession>
<protein>
    <submittedName>
        <fullName evidence="1">Uncharacterized protein</fullName>
    </submittedName>
</protein>
<dbReference type="AlphaFoldDB" id="A0A6A5Q933"/>
<gene>
    <name evidence="1" type="ORF">BDU57DRAFT_73546</name>
</gene>
<evidence type="ECO:0000313" key="1">
    <source>
        <dbReference type="EMBL" id="KAF1911935.1"/>
    </source>
</evidence>
<sequence length="144" mass="15709">MSLGAQCCDSTRHQRRRRSCRSVAETRSVRGQRRLRTTTLLAPVTFCTQRYQAAGEVLCDDWLHLFQACLSPGCGQPQASGASGASSLDCGLWGSWPHSLQAVAMVEDGVDDLACSRRWLYCLYTVWTLDSRTVSGTGGHGPPS</sequence>
<dbReference type="EMBL" id="ML979141">
    <property type="protein sequence ID" value="KAF1911935.1"/>
    <property type="molecule type" value="Genomic_DNA"/>
</dbReference>
<reference evidence="1" key="1">
    <citation type="journal article" date="2020" name="Stud. Mycol.">
        <title>101 Dothideomycetes genomes: a test case for predicting lifestyles and emergence of pathogens.</title>
        <authorList>
            <person name="Haridas S."/>
            <person name="Albert R."/>
            <person name="Binder M."/>
            <person name="Bloem J."/>
            <person name="Labutti K."/>
            <person name="Salamov A."/>
            <person name="Andreopoulos B."/>
            <person name="Baker S."/>
            <person name="Barry K."/>
            <person name="Bills G."/>
            <person name="Bluhm B."/>
            <person name="Cannon C."/>
            <person name="Castanera R."/>
            <person name="Culley D."/>
            <person name="Daum C."/>
            <person name="Ezra D."/>
            <person name="Gonzalez J."/>
            <person name="Henrissat B."/>
            <person name="Kuo A."/>
            <person name="Liang C."/>
            <person name="Lipzen A."/>
            <person name="Lutzoni F."/>
            <person name="Magnuson J."/>
            <person name="Mondo S."/>
            <person name="Nolan M."/>
            <person name="Ohm R."/>
            <person name="Pangilinan J."/>
            <person name="Park H.-J."/>
            <person name="Ramirez L."/>
            <person name="Alfaro M."/>
            <person name="Sun H."/>
            <person name="Tritt A."/>
            <person name="Yoshinaga Y."/>
            <person name="Zwiers L.-H."/>
            <person name="Turgeon B."/>
            <person name="Goodwin S."/>
            <person name="Spatafora J."/>
            <person name="Crous P."/>
            <person name="Grigoriev I."/>
        </authorList>
    </citation>
    <scope>NUCLEOTIDE SEQUENCE</scope>
    <source>
        <strain evidence="1">HMLAC05119</strain>
    </source>
</reference>
<proteinExistence type="predicted"/>
<keyword evidence="2" id="KW-1185">Reference proteome</keyword>